<organism evidence="9 11">
    <name type="scientific">Candidatus Chlorohelix allophototropha</name>
    <dbReference type="NCBI Taxonomy" id="3003348"/>
    <lineage>
        <taxon>Bacteria</taxon>
        <taxon>Bacillati</taxon>
        <taxon>Chloroflexota</taxon>
        <taxon>Chloroflexia</taxon>
        <taxon>Candidatus Chloroheliales</taxon>
        <taxon>Candidatus Chloroheliaceae</taxon>
        <taxon>Candidatus Chlorohelix</taxon>
    </lineage>
</organism>
<evidence type="ECO:0000313" key="12">
    <source>
        <dbReference type="Proteomes" id="UP001431572"/>
    </source>
</evidence>
<evidence type="ECO:0000256" key="5">
    <source>
        <dbReference type="ARBA" id="ARBA00023316"/>
    </source>
</evidence>
<dbReference type="GO" id="GO:0005576">
    <property type="term" value="C:extracellular region"/>
    <property type="evidence" value="ECO:0007669"/>
    <property type="project" value="TreeGrafter"/>
</dbReference>
<reference evidence="10" key="2">
    <citation type="journal article" date="2024" name="Nature">
        <title>Anoxygenic phototroph of the Chloroflexota uses a type I reaction centre.</title>
        <authorList>
            <person name="Tsuji J.M."/>
            <person name="Shaw N.A."/>
            <person name="Nagashima S."/>
            <person name="Venkiteswaran J.J."/>
            <person name="Schiff S.L."/>
            <person name="Watanabe T."/>
            <person name="Fukui M."/>
            <person name="Hanada S."/>
            <person name="Tank M."/>
            <person name="Neufeld J.D."/>
        </authorList>
    </citation>
    <scope>NUCLEOTIDE SEQUENCE</scope>
    <source>
        <strain evidence="10">L227-S17</strain>
    </source>
</reference>
<dbReference type="Gene3D" id="2.40.440.10">
    <property type="entry name" value="L,D-transpeptidase catalytic domain-like"/>
    <property type="match status" value="1"/>
</dbReference>
<dbReference type="GO" id="GO:0008360">
    <property type="term" value="P:regulation of cell shape"/>
    <property type="evidence" value="ECO:0007669"/>
    <property type="project" value="UniProtKB-UniRule"/>
</dbReference>
<dbReference type="AlphaFoldDB" id="A0A8T7M5K5"/>
<dbReference type="RefSeq" id="WP_341471198.1">
    <property type="nucleotide sequence ID" value="NZ_CP128400.1"/>
</dbReference>
<feature type="active site" description="Proton donor/acceptor" evidence="6">
    <location>
        <position position="344"/>
    </location>
</feature>
<evidence type="ECO:0000256" key="4">
    <source>
        <dbReference type="ARBA" id="ARBA00022984"/>
    </source>
</evidence>
<dbReference type="CDD" id="cd16913">
    <property type="entry name" value="YkuD_like"/>
    <property type="match status" value="1"/>
</dbReference>
<gene>
    <name evidence="9" type="ORF">HXX08_16180</name>
    <name evidence="10" type="ORF">OZ401_002917</name>
</gene>
<dbReference type="GO" id="GO:0016740">
    <property type="term" value="F:transferase activity"/>
    <property type="evidence" value="ECO:0007669"/>
    <property type="project" value="UniProtKB-KW"/>
</dbReference>
<keyword evidence="12" id="KW-1185">Reference proteome</keyword>
<evidence type="ECO:0000313" key="9">
    <source>
        <dbReference type="EMBL" id="NWJ47397.1"/>
    </source>
</evidence>
<dbReference type="SUPFAM" id="SSF141523">
    <property type="entry name" value="L,D-transpeptidase catalytic domain-like"/>
    <property type="match status" value="1"/>
</dbReference>
<feature type="chain" id="PRO_5035904854" evidence="7">
    <location>
        <begin position="30"/>
        <end position="385"/>
    </location>
</feature>
<evidence type="ECO:0000256" key="1">
    <source>
        <dbReference type="ARBA" id="ARBA00004752"/>
    </source>
</evidence>
<evidence type="ECO:0000256" key="6">
    <source>
        <dbReference type="PROSITE-ProRule" id="PRU01373"/>
    </source>
</evidence>
<dbReference type="PROSITE" id="PS52029">
    <property type="entry name" value="LD_TPASE"/>
    <property type="match status" value="1"/>
</dbReference>
<keyword evidence="5 6" id="KW-0961">Cell wall biogenesis/degradation</keyword>
<dbReference type="PANTHER" id="PTHR30582:SF2">
    <property type="entry name" value="L,D-TRANSPEPTIDASE YCIB-RELATED"/>
    <property type="match status" value="1"/>
</dbReference>
<evidence type="ECO:0000256" key="2">
    <source>
        <dbReference type="ARBA" id="ARBA00022679"/>
    </source>
</evidence>
<evidence type="ECO:0000256" key="7">
    <source>
        <dbReference type="SAM" id="SignalP"/>
    </source>
</evidence>
<feature type="signal peptide" evidence="7">
    <location>
        <begin position="1"/>
        <end position="29"/>
    </location>
</feature>
<dbReference type="Proteomes" id="UP000521676">
    <property type="component" value="Unassembled WGS sequence"/>
</dbReference>
<dbReference type="EMBL" id="CP128400">
    <property type="protein sequence ID" value="WJW69309.1"/>
    <property type="molecule type" value="Genomic_DNA"/>
</dbReference>
<sequence length="385" mass="43118">MSLLAKQYRWLLAFALTLIFASSVSTTFAASESSSTTSALQVNQVKSFVPTIPYANNFSPTPNPDKIYFSDCGHYLSYGFLKFWQMNGKFDSFGCPVTDEITENGRTVQYFQKARMEYHPDLAGTQWETSLGLLGTELYSASSPEERANPAYQPITAFPNSDTRVYFEPTKHSLGGGFQQFWNAQGGLYFFGYPISEEYPLLVGDTWVAAQDFERARFLFHPSFGVKLAELGPLAAAARNVSTKASGLDPSVMSVTKDTSIWEHWVDVNLTTFNATFMEGDTPVKTILIISGKPGHETPVGTFAIFRRVPNEHMKGGDIGSEDYYDLYNVLYTQYFTSEGHALHYAWWRSSFGYQASHGCVNMGLDDSFFAWNFLSIGSHVNIHF</sequence>
<evidence type="ECO:0000259" key="8">
    <source>
        <dbReference type="PROSITE" id="PS52029"/>
    </source>
</evidence>
<comment type="pathway">
    <text evidence="1 6">Cell wall biogenesis; peptidoglycan biosynthesis.</text>
</comment>
<dbReference type="GO" id="GO:0071555">
    <property type="term" value="P:cell wall organization"/>
    <property type="evidence" value="ECO:0007669"/>
    <property type="project" value="UniProtKB-UniRule"/>
</dbReference>
<dbReference type="PANTHER" id="PTHR30582">
    <property type="entry name" value="L,D-TRANSPEPTIDASE"/>
    <property type="match status" value="1"/>
</dbReference>
<feature type="active site" description="Nucleophile" evidence="6">
    <location>
        <position position="360"/>
    </location>
</feature>
<dbReference type="GO" id="GO:0018104">
    <property type="term" value="P:peptidoglycan-protein cross-linking"/>
    <property type="evidence" value="ECO:0007669"/>
    <property type="project" value="TreeGrafter"/>
</dbReference>
<proteinExistence type="predicted"/>
<evidence type="ECO:0000256" key="3">
    <source>
        <dbReference type="ARBA" id="ARBA00022960"/>
    </source>
</evidence>
<evidence type="ECO:0000313" key="10">
    <source>
        <dbReference type="EMBL" id="WJW69309.1"/>
    </source>
</evidence>
<reference evidence="9 11" key="1">
    <citation type="submission" date="2020-06" db="EMBL/GenBank/DDBJ databases">
        <title>Anoxygenic phototrophic Chloroflexota member uses a Type I reaction center.</title>
        <authorList>
            <person name="Tsuji J.M."/>
            <person name="Shaw N.A."/>
            <person name="Nagashima S."/>
            <person name="Venkiteswaran J."/>
            <person name="Schiff S.L."/>
            <person name="Hanada S."/>
            <person name="Tank M."/>
            <person name="Neufeld J.D."/>
        </authorList>
    </citation>
    <scope>NUCLEOTIDE SEQUENCE [LARGE SCALE GENOMIC DNA]</scope>
    <source>
        <strain evidence="9">L227-S17</strain>
    </source>
</reference>
<dbReference type="Proteomes" id="UP001431572">
    <property type="component" value="Chromosome 2"/>
</dbReference>
<evidence type="ECO:0000313" key="11">
    <source>
        <dbReference type="Proteomes" id="UP000521676"/>
    </source>
</evidence>
<keyword evidence="7" id="KW-0732">Signal</keyword>
<dbReference type="InterPro" id="IPR005490">
    <property type="entry name" value="LD_TPept_cat_dom"/>
</dbReference>
<dbReference type="Pfam" id="PF03734">
    <property type="entry name" value="YkuD"/>
    <property type="match status" value="1"/>
</dbReference>
<keyword evidence="2" id="KW-0808">Transferase</keyword>
<name>A0A8T7M5K5_9CHLR</name>
<keyword evidence="4 6" id="KW-0573">Peptidoglycan synthesis</keyword>
<dbReference type="EMBL" id="JACATZ010000003">
    <property type="protein sequence ID" value="NWJ47397.1"/>
    <property type="molecule type" value="Genomic_DNA"/>
</dbReference>
<keyword evidence="3 6" id="KW-0133">Cell shape</keyword>
<dbReference type="InterPro" id="IPR038063">
    <property type="entry name" value="Transpep_catalytic_dom"/>
</dbReference>
<accession>A0A8T7M5K5</accession>
<dbReference type="GO" id="GO:0071972">
    <property type="term" value="F:peptidoglycan L,D-transpeptidase activity"/>
    <property type="evidence" value="ECO:0007669"/>
    <property type="project" value="TreeGrafter"/>
</dbReference>
<protein>
    <submittedName>
        <fullName evidence="9">L,D-transpeptidase</fullName>
    </submittedName>
</protein>
<feature type="domain" description="L,D-TPase catalytic" evidence="8">
    <location>
        <begin position="264"/>
        <end position="384"/>
    </location>
</feature>
<dbReference type="InterPro" id="IPR050979">
    <property type="entry name" value="LD-transpeptidase"/>
</dbReference>